<name>A0A6L3W643_9ACTN</name>
<proteinExistence type="inferred from homology"/>
<dbReference type="RefSeq" id="WP_151539611.1">
    <property type="nucleotide sequence ID" value="NZ_WBMR01000018.1"/>
</dbReference>
<reference evidence="3 4" key="1">
    <citation type="submission" date="2019-09" db="EMBL/GenBank/DDBJ databases">
        <title>Actinomadura physcomitrii sp. nov., a novel actinomycete isolated from moss [Physcomitrium sphaericum (Ludw) Fuernr].</title>
        <authorList>
            <person name="Liu C."/>
            <person name="Zhuang X."/>
        </authorList>
    </citation>
    <scope>NUCLEOTIDE SEQUENCE [LARGE SCALE GENOMIC DNA]</scope>
    <source>
        <strain evidence="3 4">CYP1-1B</strain>
    </source>
</reference>
<dbReference type="AlphaFoldDB" id="A0A6L3W643"/>
<protein>
    <submittedName>
        <fullName evidence="3">SDR family oxidoreductase</fullName>
    </submittedName>
</protein>
<accession>A0A6L3W643</accession>
<sequence length="247" mass="25305">MADQGARAALITGGSAGIGRAIAEMLAGEGYGLTLMARKPDRLRECVTALESGGASVLGVAGNAALEEDLDRAVAEHRDRFGRLDVLVNNAGVGLHGSIEETSVKHLDLQLAVNLRAAQILMSKTAPLLRKAGAEHGKALVVNVSSMFGRYPQAGTAAYSTTKAALVALSAAAHGELSTSGVQVTALCPGATDTPGFAWAADRKGDVMMPSSDVAEAVRFLLRTSGRCFVPEIALAVAGGDLHNMGA</sequence>
<dbReference type="EMBL" id="WBMR01000018">
    <property type="protein sequence ID" value="KAB2384831.1"/>
    <property type="molecule type" value="Genomic_DNA"/>
</dbReference>
<evidence type="ECO:0000256" key="1">
    <source>
        <dbReference type="ARBA" id="ARBA00006484"/>
    </source>
</evidence>
<dbReference type="Gene3D" id="3.40.50.720">
    <property type="entry name" value="NAD(P)-binding Rossmann-like Domain"/>
    <property type="match status" value="1"/>
</dbReference>
<dbReference type="InterPro" id="IPR020904">
    <property type="entry name" value="Sc_DH/Rdtase_CS"/>
</dbReference>
<dbReference type="SUPFAM" id="SSF51735">
    <property type="entry name" value="NAD(P)-binding Rossmann-fold domains"/>
    <property type="match status" value="1"/>
</dbReference>
<dbReference type="PANTHER" id="PTHR43975">
    <property type="entry name" value="ZGC:101858"/>
    <property type="match status" value="1"/>
</dbReference>
<evidence type="ECO:0000313" key="4">
    <source>
        <dbReference type="Proteomes" id="UP000483004"/>
    </source>
</evidence>
<evidence type="ECO:0000313" key="3">
    <source>
        <dbReference type="EMBL" id="KAB2384831.1"/>
    </source>
</evidence>
<dbReference type="PRINTS" id="PR00080">
    <property type="entry name" value="SDRFAMILY"/>
</dbReference>
<dbReference type="CDD" id="cd05233">
    <property type="entry name" value="SDR_c"/>
    <property type="match status" value="1"/>
</dbReference>
<evidence type="ECO:0000256" key="2">
    <source>
        <dbReference type="RuleBase" id="RU000363"/>
    </source>
</evidence>
<dbReference type="Proteomes" id="UP000483004">
    <property type="component" value="Unassembled WGS sequence"/>
</dbReference>
<keyword evidence="4" id="KW-1185">Reference proteome</keyword>
<comment type="similarity">
    <text evidence="1 2">Belongs to the short-chain dehydrogenases/reductases (SDR) family.</text>
</comment>
<dbReference type="PROSITE" id="PS00061">
    <property type="entry name" value="ADH_SHORT"/>
    <property type="match status" value="1"/>
</dbReference>
<dbReference type="InterPro" id="IPR002347">
    <property type="entry name" value="SDR_fam"/>
</dbReference>
<comment type="caution">
    <text evidence="3">The sequence shown here is derived from an EMBL/GenBank/DDBJ whole genome shotgun (WGS) entry which is preliminary data.</text>
</comment>
<dbReference type="OrthoDB" id="151996at2"/>
<organism evidence="3 4">
    <name type="scientific">Actinomadura montaniterrae</name>
    <dbReference type="NCBI Taxonomy" id="1803903"/>
    <lineage>
        <taxon>Bacteria</taxon>
        <taxon>Bacillati</taxon>
        <taxon>Actinomycetota</taxon>
        <taxon>Actinomycetes</taxon>
        <taxon>Streptosporangiales</taxon>
        <taxon>Thermomonosporaceae</taxon>
        <taxon>Actinomadura</taxon>
    </lineage>
</organism>
<dbReference type="Pfam" id="PF00106">
    <property type="entry name" value="adh_short"/>
    <property type="match status" value="1"/>
</dbReference>
<gene>
    <name evidence="3" type="ORF">F9B16_09380</name>
</gene>
<dbReference type="InterPro" id="IPR036291">
    <property type="entry name" value="NAD(P)-bd_dom_sf"/>
</dbReference>
<dbReference type="PRINTS" id="PR00081">
    <property type="entry name" value="GDHRDH"/>
</dbReference>
<dbReference type="PANTHER" id="PTHR43975:SF2">
    <property type="entry name" value="EG:BACR7A4.14 PROTEIN-RELATED"/>
    <property type="match status" value="1"/>
</dbReference>